<dbReference type="RefSeq" id="WP_008854602.1">
    <property type="nucleotide sequence ID" value="NZ_AGFR01000009.1"/>
</dbReference>
<dbReference type="PANTHER" id="PTHR42755:SF1">
    <property type="entry name" value="3-DEOXY-D-MANNO-OCTULOSONIC ACID TRANSFERASE, MITOCHONDRIAL-RELATED"/>
    <property type="match status" value="1"/>
</dbReference>
<evidence type="ECO:0000256" key="9">
    <source>
        <dbReference type="PIRSR" id="PIRSR639901-2"/>
    </source>
</evidence>
<comment type="pathway">
    <text evidence="2 10">Bacterial outer membrane biogenesis; LPS core biosynthesis.</text>
</comment>
<comment type="caution">
    <text evidence="12">The sequence shown here is derived from an EMBL/GenBank/DDBJ whole genome shotgun (WGS) entry which is preliminary data.</text>
</comment>
<dbReference type="GO" id="GO:0043842">
    <property type="term" value="F:Kdo transferase activity"/>
    <property type="evidence" value="ECO:0007669"/>
    <property type="project" value="UniProtKB-EC"/>
</dbReference>
<dbReference type="InterPro" id="IPR039901">
    <property type="entry name" value="Kdotransferase"/>
</dbReference>
<reference evidence="12 13" key="1">
    <citation type="submission" date="2011-10" db="EMBL/GenBank/DDBJ databases">
        <title>Genome Sequence of Commensalibacter intestini A911, isolated from Drosophila gut.</title>
        <authorList>
            <person name="Lee W.-J."/>
            <person name="Kim E.-K."/>
        </authorList>
    </citation>
    <scope>NUCLEOTIDE SEQUENCE [LARGE SCALE GENOMIC DNA]</scope>
    <source>
        <strain evidence="12 13">A911</strain>
    </source>
</reference>
<dbReference type="Gene3D" id="3.40.50.2000">
    <property type="entry name" value="Glycogen Phosphorylase B"/>
    <property type="match status" value="1"/>
</dbReference>
<evidence type="ECO:0000313" key="12">
    <source>
        <dbReference type="EMBL" id="EHD13420.1"/>
    </source>
</evidence>
<evidence type="ECO:0000256" key="10">
    <source>
        <dbReference type="RuleBase" id="RU365103"/>
    </source>
</evidence>
<evidence type="ECO:0000256" key="1">
    <source>
        <dbReference type="ARBA" id="ARBA00003394"/>
    </source>
</evidence>
<keyword evidence="10" id="KW-0448">Lipopolysaccharide biosynthesis</keyword>
<dbReference type="GO" id="GO:0005886">
    <property type="term" value="C:plasma membrane"/>
    <property type="evidence" value="ECO:0007669"/>
    <property type="project" value="UniProtKB-SubCell"/>
</dbReference>
<evidence type="ECO:0000256" key="6">
    <source>
        <dbReference type="ARBA" id="ARBA00031445"/>
    </source>
</evidence>
<keyword evidence="5 10" id="KW-0808">Transferase</keyword>
<dbReference type="GO" id="GO:0009244">
    <property type="term" value="P:lipopolysaccharide core region biosynthetic process"/>
    <property type="evidence" value="ECO:0007669"/>
    <property type="project" value="UniProtKB-UniRule"/>
</dbReference>
<comment type="subcellular location">
    <subcellularLocation>
        <location evidence="10">Cell membrane</location>
    </subcellularLocation>
</comment>
<feature type="site" description="Transition state stabilizer" evidence="9">
    <location>
        <position position="221"/>
    </location>
</feature>
<dbReference type="Gene3D" id="3.40.50.11720">
    <property type="entry name" value="3-Deoxy-D-manno-octulosonic-acid transferase, N-terminal domain"/>
    <property type="match status" value="1"/>
</dbReference>
<dbReference type="Pfam" id="PF04413">
    <property type="entry name" value="Glycos_transf_N"/>
    <property type="match status" value="1"/>
</dbReference>
<keyword evidence="10" id="KW-0472">Membrane</keyword>
<evidence type="ECO:0000256" key="7">
    <source>
        <dbReference type="ARBA" id="ARBA00049183"/>
    </source>
</evidence>
<evidence type="ECO:0000256" key="8">
    <source>
        <dbReference type="PIRSR" id="PIRSR639901-1"/>
    </source>
</evidence>
<keyword evidence="10" id="KW-1003">Cell membrane</keyword>
<feature type="active site" description="Proton acceptor" evidence="8">
    <location>
        <position position="70"/>
    </location>
</feature>
<dbReference type="InterPro" id="IPR038107">
    <property type="entry name" value="Glycos_transf_N_sf"/>
</dbReference>
<evidence type="ECO:0000256" key="2">
    <source>
        <dbReference type="ARBA" id="ARBA00004713"/>
    </source>
</evidence>
<dbReference type="SUPFAM" id="SSF53756">
    <property type="entry name" value="UDP-Glycosyltransferase/glycogen phosphorylase"/>
    <property type="match status" value="1"/>
</dbReference>
<accession>G6F1W6</accession>
<dbReference type="EC" id="2.4.99.12" evidence="3 10"/>
<dbReference type="PATRIC" id="fig|1088868.3.peg.1620"/>
<name>G6F1W6_9PROT</name>
<dbReference type="EMBL" id="AGFR01000009">
    <property type="protein sequence ID" value="EHD13420.1"/>
    <property type="molecule type" value="Genomic_DNA"/>
</dbReference>
<dbReference type="PANTHER" id="PTHR42755">
    <property type="entry name" value="3-DEOXY-MANNO-OCTULOSONATE CYTIDYLYLTRANSFERASE"/>
    <property type="match status" value="1"/>
</dbReference>
<proteinExistence type="inferred from homology"/>
<dbReference type="Proteomes" id="UP000005939">
    <property type="component" value="Unassembled WGS sequence"/>
</dbReference>
<dbReference type="OrthoDB" id="9789797at2"/>
<feature type="site" description="Transition state stabilizer" evidence="9">
    <location>
        <position position="146"/>
    </location>
</feature>
<dbReference type="STRING" id="1088868.CIN_16120"/>
<dbReference type="GO" id="GO:0009245">
    <property type="term" value="P:lipid A biosynthetic process"/>
    <property type="evidence" value="ECO:0007669"/>
    <property type="project" value="TreeGrafter"/>
</dbReference>
<organism evidence="12 13">
    <name type="scientific">Commensalibacter intestini A911</name>
    <dbReference type="NCBI Taxonomy" id="1088868"/>
    <lineage>
        <taxon>Bacteria</taxon>
        <taxon>Pseudomonadati</taxon>
        <taxon>Pseudomonadota</taxon>
        <taxon>Alphaproteobacteria</taxon>
        <taxon>Acetobacterales</taxon>
        <taxon>Acetobacteraceae</taxon>
    </lineage>
</organism>
<feature type="domain" description="3-deoxy-D-manno-octulosonic-acid transferase N-terminal" evidence="11">
    <location>
        <begin position="43"/>
        <end position="221"/>
    </location>
</feature>
<dbReference type="UniPathway" id="UPA00958"/>
<evidence type="ECO:0000256" key="3">
    <source>
        <dbReference type="ARBA" id="ARBA00012621"/>
    </source>
</evidence>
<comment type="function">
    <text evidence="1 10">Involved in lipopolysaccharide (LPS) biosynthesis. Catalyzes the transfer of 3-deoxy-D-manno-octulosonate (Kdo) residue(s) from CMP-Kdo to lipid IV(A), the tetraacyldisaccharide-1,4'-bisphosphate precursor of lipid A.</text>
</comment>
<comment type="similarity">
    <text evidence="10">Belongs to the glycosyltransferase group 1 family.</text>
</comment>
<evidence type="ECO:0000313" key="13">
    <source>
        <dbReference type="Proteomes" id="UP000005939"/>
    </source>
</evidence>
<dbReference type="AlphaFoldDB" id="G6F1W6"/>
<evidence type="ECO:0000259" key="11">
    <source>
        <dbReference type="Pfam" id="PF04413"/>
    </source>
</evidence>
<sequence>MSSHYHSPTPLLFAWKVIGTALPPLLKPYLRCRCKKGKEIQTRLPERMGIASLPRQSGSLVHFHAASVGEVISIFPIITELYKIDPEQNFLITTGTVASFHIVQQHFANHPEISDHIQHQFVPLDVPHWVDRFVSYWQPSLSVIVESELWPNLIDTFYKHHVPIALMNGRLSDRSFTTWYRFQKTAQALLSKFDWIAARSRHDQHNFERLGVNATYWGDIKQIAPELSYDSKALQQLQELFKDKPIWLAASTHPTEEVTIVKAHNILREKWPELITIIVPRHPERHIEIIEQVGTIPQRSLNQFPDERGLWLCDTLGELGLFYRLCDIVFIGNSFDSTPKGGGHNPFEPAKLQCAMATGDQIHNFKQAYTLLKEAVTVTPDVESLTVWVDEMLSDPQKREEYAQKALQIMDQQSQLAQDIASHLYHLKS</sequence>
<dbReference type="InterPro" id="IPR007507">
    <property type="entry name" value="Glycos_transf_N"/>
</dbReference>
<gene>
    <name evidence="12" type="ORF">CIN_16120</name>
</gene>
<protein>
    <recommendedName>
        <fullName evidence="4 10">3-deoxy-D-manno-octulosonic acid transferase</fullName>
        <shortName evidence="10">Kdo transferase</shortName>
        <ecNumber evidence="3 10">2.4.99.12</ecNumber>
    </recommendedName>
    <alternativeName>
        <fullName evidence="6 10">Lipid IV(A) 3-deoxy-D-manno-octulosonic acid transferase</fullName>
    </alternativeName>
</protein>
<dbReference type="eggNOG" id="COG1519">
    <property type="taxonomic scope" value="Bacteria"/>
</dbReference>
<comment type="catalytic activity">
    <reaction evidence="7 10">
        <text>lipid IVA (E. coli) + CMP-3-deoxy-beta-D-manno-octulosonate = alpha-Kdo-(2-&gt;6)-lipid IVA (E. coli) + CMP + H(+)</text>
        <dbReference type="Rhea" id="RHEA:28066"/>
        <dbReference type="ChEBI" id="CHEBI:15378"/>
        <dbReference type="ChEBI" id="CHEBI:58603"/>
        <dbReference type="ChEBI" id="CHEBI:60364"/>
        <dbReference type="ChEBI" id="CHEBI:60377"/>
        <dbReference type="ChEBI" id="CHEBI:85987"/>
        <dbReference type="EC" id="2.4.99.12"/>
    </reaction>
</comment>
<evidence type="ECO:0000256" key="5">
    <source>
        <dbReference type="ARBA" id="ARBA00022679"/>
    </source>
</evidence>
<evidence type="ECO:0000256" key="4">
    <source>
        <dbReference type="ARBA" id="ARBA00019077"/>
    </source>
</evidence>